<sequence>MAKKYYGVRKGRVCGVYTDWARYKAQVEKCANESRGFDTRDEAEFYVATGRTRGGSDGDALFAQWKRRARQQPSPPPSVVVKSEQRQPPRIKVEAAFDASQSYFSQVPDFKPDDKADFDDEFGRFASSQNIERGSQAWRRTRTDAIRHEMVFHYSHEDIKREIKGEDTDDRSLPIEKQCETTKLQVFQNMCREVGLEPLNTADGCAANLKSVLVNIIDYIDAKRVGRPVRVWGPHEFEEFRRYTLSDEKRIDLPTARANGGFLIPLLQVLRSENAASVYRENRYRAETARERHARCAWRRGSGRNAKRSLSMVKEEVRTPPESPWRERDLVSPARWPESDRSSSPQPFKESDYSSSPQPIKRSNYSPSPQPVKESDYSSSSPQYIKEPDYSPSPQPVKEEMAETDPWDTESIGSSVIEILDNIIQTGTKRAFIDLTQGDEDEDITQDGVTSSNPYKRARL</sequence>
<dbReference type="InterPro" id="IPR037056">
    <property type="entry name" value="RNase_H1_N_sf"/>
</dbReference>
<feature type="domain" description="Ribonuclease H1 N-terminal" evidence="2">
    <location>
        <begin position="4"/>
        <end position="44"/>
    </location>
</feature>
<dbReference type="InterPro" id="IPR009027">
    <property type="entry name" value="Ribosomal_bL9/RNase_H1_N"/>
</dbReference>
<evidence type="ECO:0000259" key="2">
    <source>
        <dbReference type="Pfam" id="PF01693"/>
    </source>
</evidence>
<feature type="region of interest" description="Disordered" evidence="1">
    <location>
        <begin position="307"/>
        <end position="410"/>
    </location>
</feature>
<dbReference type="AlphaFoldDB" id="A0A1W2TB71"/>
<feature type="region of interest" description="Disordered" evidence="1">
    <location>
        <begin position="67"/>
        <end position="87"/>
    </location>
</feature>
<name>A0A1W2TB71_ROSNE</name>
<dbReference type="PANTHER" id="PTHR38846:SF1">
    <property type="entry name" value="C3H1-TYPE DOMAIN-CONTAINING PROTEIN"/>
    <property type="match status" value="1"/>
</dbReference>
<dbReference type="InterPro" id="IPR011320">
    <property type="entry name" value="RNase_H1_N"/>
</dbReference>
<dbReference type="SUPFAM" id="SSF55658">
    <property type="entry name" value="L9 N-domain-like"/>
    <property type="match status" value="1"/>
</dbReference>
<organism evidence="3">
    <name type="scientific">Rosellinia necatrix</name>
    <name type="common">White root-rot fungus</name>
    <dbReference type="NCBI Taxonomy" id="77044"/>
    <lineage>
        <taxon>Eukaryota</taxon>
        <taxon>Fungi</taxon>
        <taxon>Dikarya</taxon>
        <taxon>Ascomycota</taxon>
        <taxon>Pezizomycotina</taxon>
        <taxon>Sordariomycetes</taxon>
        <taxon>Xylariomycetidae</taxon>
        <taxon>Xylariales</taxon>
        <taxon>Xylariaceae</taxon>
        <taxon>Rosellinia</taxon>
    </lineage>
</organism>
<dbReference type="Pfam" id="PF01693">
    <property type="entry name" value="Cauli_VI"/>
    <property type="match status" value="1"/>
</dbReference>
<reference evidence="3" key="1">
    <citation type="submission" date="2016-03" db="EMBL/GenBank/DDBJ databases">
        <title>Draft genome sequence of Rosellinia necatrix.</title>
        <authorList>
            <person name="Kanematsu S."/>
        </authorList>
    </citation>
    <scope>NUCLEOTIDE SEQUENCE [LARGE SCALE GENOMIC DNA]</scope>
    <source>
        <strain evidence="3">W97</strain>
    </source>
</reference>
<evidence type="ECO:0000313" key="4">
    <source>
        <dbReference type="Proteomes" id="UP000054516"/>
    </source>
</evidence>
<keyword evidence="4" id="KW-1185">Reference proteome</keyword>
<dbReference type="OrthoDB" id="6105938at2759"/>
<feature type="compositionally biased region" description="Polar residues" evidence="1">
    <location>
        <begin position="353"/>
        <end position="367"/>
    </location>
</feature>
<dbReference type="PANTHER" id="PTHR38846">
    <property type="entry name" value="C3H1-TYPE DOMAIN-CONTAINING PROTEIN"/>
    <property type="match status" value="1"/>
</dbReference>
<accession>A0A1W2TB71</accession>
<proteinExistence type="predicted"/>
<dbReference type="Proteomes" id="UP000054516">
    <property type="component" value="Unassembled WGS sequence"/>
</dbReference>
<gene>
    <name evidence="3" type="ORF">SAMD00023353_0802060</name>
</gene>
<feature type="compositionally biased region" description="Basic and acidic residues" evidence="1">
    <location>
        <begin position="313"/>
        <end position="330"/>
    </location>
</feature>
<dbReference type="EMBL" id="DF977453">
    <property type="protein sequence ID" value="GAP84884.1"/>
    <property type="molecule type" value="Genomic_DNA"/>
</dbReference>
<feature type="region of interest" description="Disordered" evidence="1">
    <location>
        <begin position="437"/>
        <end position="460"/>
    </location>
</feature>
<evidence type="ECO:0000256" key="1">
    <source>
        <dbReference type="SAM" id="MobiDB-lite"/>
    </source>
</evidence>
<protein>
    <recommendedName>
        <fullName evidence="2">Ribonuclease H1 N-terminal domain-containing protein</fullName>
    </recommendedName>
</protein>
<evidence type="ECO:0000313" key="3">
    <source>
        <dbReference type="EMBL" id="GAP84884.1"/>
    </source>
</evidence>
<dbReference type="Gene3D" id="3.40.970.10">
    <property type="entry name" value="Ribonuclease H1, N-terminal domain"/>
    <property type="match status" value="1"/>
</dbReference>